<keyword evidence="2" id="KW-1185">Reference proteome</keyword>
<proteinExistence type="predicted"/>
<protein>
    <submittedName>
        <fullName evidence="1">Uncharacterized protein</fullName>
    </submittedName>
</protein>
<dbReference type="EMBL" id="CP101740">
    <property type="protein sequence ID" value="UUL81909.1"/>
    <property type="molecule type" value="Genomic_DNA"/>
</dbReference>
<sequence length="103" mass="11912">MIDSLSIKDRVGIRTLGRTALDKERQQREIEINFDRFERMLAQYLLTQRDRFALMRDGEVIGFFDTASEAGLAGAARFEDRIYSIQKVTDEPVEFGIYAHAIH</sequence>
<dbReference type="RefSeq" id="WP_256505654.1">
    <property type="nucleotide sequence ID" value="NZ_CP101740.1"/>
</dbReference>
<evidence type="ECO:0000313" key="1">
    <source>
        <dbReference type="EMBL" id="UUL81909.1"/>
    </source>
</evidence>
<evidence type="ECO:0000313" key="2">
    <source>
        <dbReference type="Proteomes" id="UP001058533"/>
    </source>
</evidence>
<accession>A0ABY5L4M1</accession>
<name>A0ABY5L4M1_9SPHN</name>
<organism evidence="1 2">
    <name type="scientific">Sphingomonas qomolangmaensis</name>
    <dbReference type="NCBI Taxonomy" id="2918765"/>
    <lineage>
        <taxon>Bacteria</taxon>
        <taxon>Pseudomonadati</taxon>
        <taxon>Pseudomonadota</taxon>
        <taxon>Alphaproteobacteria</taxon>
        <taxon>Sphingomonadales</taxon>
        <taxon>Sphingomonadaceae</taxon>
        <taxon>Sphingomonas</taxon>
    </lineage>
</organism>
<gene>
    <name evidence="1" type="ORF">NMP03_12005</name>
</gene>
<reference evidence="1" key="1">
    <citation type="submission" date="2022-07" db="EMBL/GenBank/DDBJ databases">
        <title>Sphingomonas sp. nov., a novel bacterium isolated from the north slope of the Mount Everest.</title>
        <authorList>
            <person name="Cui X."/>
            <person name="Liu Y."/>
        </authorList>
    </citation>
    <scope>NUCLEOTIDE SEQUENCE</scope>
    <source>
        <strain evidence="1">S5-59</strain>
    </source>
</reference>
<dbReference type="Proteomes" id="UP001058533">
    <property type="component" value="Chromosome"/>
</dbReference>